<proteinExistence type="inferred from homology"/>
<dbReference type="InterPro" id="IPR000873">
    <property type="entry name" value="AMP-dep_synth/lig_dom"/>
</dbReference>
<comment type="similarity">
    <text evidence="1">Belongs to the ATP-dependent AMP-binding enzyme family.</text>
</comment>
<evidence type="ECO:0000313" key="10">
    <source>
        <dbReference type="Proteomes" id="UP001217089"/>
    </source>
</evidence>
<keyword evidence="6" id="KW-0472">Membrane</keyword>
<dbReference type="PANTHER" id="PTHR43107:SF22">
    <property type="entry name" value="VERY LONG-CHAIN ACYL-COA SYNTHETASE"/>
    <property type="match status" value="1"/>
</dbReference>
<sequence>MSSRDKKLIVAGGLTGAAVIAWRTLFPWLQDDIKLIRAVIPGGRETLSDFENGRYIIDKFEEKANTQPNQTFIIFEDKVYTYGFVNSMANRVANVAATWNLKLGDTCLQKLGLVASFINYHLRDEPLSHSITASDGKALIVGQDDEFLEAVEEIRHTIEDIPTFVLGKQQSELPTGYKSMDSLMEQALPVDLCKPVRNGMNLLSTMCYIFTSGTTGLPKPAIVSQSKAIAAGKFMRTIDLNKNDVVYTTLPLYHSAATLIGLFGVIDAGAIMVLRRKFSTHHFFEDCRKHGVTVIQYIGEMCRYLLRLPPDPLDGTHKIRAAFGNGLRPDIWKEFQTRFKIPHIGEFFAATEGIGSLLNIFDKPGVIGRLSPVLRRILRSAIPIEIVRYDPINDKPIRDKNGRCVKSKRGEEGLIIGLIPPTKKDFYRGTKEMNEKKIIRNAFIEGDAYFSFGDLVYIDNQYYVYFRDRVGDTFRWKGENVSTMEVAHTLTEIDFIQDANVYGVKIPGSDGRAGMAAILLKDHKEVTSEMLKTIYERCKHSLPSYARPLFLRFMKEFTVTQTMKHKKVELREEGFDPQKVTDPLYYLDELQNSYIPLNLNTYQRVLESKL</sequence>
<feature type="domain" description="AMP-binding enzyme C-terminal" evidence="8">
    <location>
        <begin position="485"/>
        <end position="564"/>
    </location>
</feature>
<keyword evidence="6" id="KW-1133">Transmembrane helix</keyword>
<evidence type="ECO:0000259" key="7">
    <source>
        <dbReference type="Pfam" id="PF00501"/>
    </source>
</evidence>
<dbReference type="Gene3D" id="3.30.300.30">
    <property type="match status" value="1"/>
</dbReference>
<organism evidence="9 10">
    <name type="scientific">Tegillarca granosa</name>
    <name type="common">Malaysian cockle</name>
    <name type="synonym">Anadara granosa</name>
    <dbReference type="NCBI Taxonomy" id="220873"/>
    <lineage>
        <taxon>Eukaryota</taxon>
        <taxon>Metazoa</taxon>
        <taxon>Spiralia</taxon>
        <taxon>Lophotrochozoa</taxon>
        <taxon>Mollusca</taxon>
        <taxon>Bivalvia</taxon>
        <taxon>Autobranchia</taxon>
        <taxon>Pteriomorphia</taxon>
        <taxon>Arcoida</taxon>
        <taxon>Arcoidea</taxon>
        <taxon>Arcidae</taxon>
        <taxon>Tegillarca</taxon>
    </lineage>
</organism>
<evidence type="ECO:0000256" key="5">
    <source>
        <dbReference type="ARBA" id="ARBA00048666"/>
    </source>
</evidence>
<name>A0ABQ9EHF9_TEGGR</name>
<evidence type="ECO:0000256" key="3">
    <source>
        <dbReference type="ARBA" id="ARBA00036527"/>
    </source>
</evidence>
<comment type="catalytic activity">
    <reaction evidence="3">
        <text>a very long-chain fatty acid + ATP + CoA = a very long-chain fatty acyl-CoA + AMP + diphosphate</text>
        <dbReference type="Rhea" id="RHEA:54536"/>
        <dbReference type="ChEBI" id="CHEBI:30616"/>
        <dbReference type="ChEBI" id="CHEBI:33019"/>
        <dbReference type="ChEBI" id="CHEBI:57287"/>
        <dbReference type="ChEBI" id="CHEBI:58950"/>
        <dbReference type="ChEBI" id="CHEBI:138261"/>
        <dbReference type="ChEBI" id="CHEBI:456215"/>
    </reaction>
    <physiologicalReaction direction="left-to-right" evidence="3">
        <dbReference type="Rhea" id="RHEA:54537"/>
    </physiologicalReaction>
</comment>
<dbReference type="InterPro" id="IPR045851">
    <property type="entry name" value="AMP-bd_C_sf"/>
</dbReference>
<evidence type="ECO:0000256" key="4">
    <source>
        <dbReference type="ARBA" id="ARBA00041297"/>
    </source>
</evidence>
<evidence type="ECO:0000313" key="9">
    <source>
        <dbReference type="EMBL" id="KAJ8304729.1"/>
    </source>
</evidence>
<dbReference type="SUPFAM" id="SSF56801">
    <property type="entry name" value="Acetyl-CoA synthetase-like"/>
    <property type="match status" value="1"/>
</dbReference>
<comment type="caution">
    <text evidence="9">The sequence shown here is derived from an EMBL/GenBank/DDBJ whole genome shotgun (WGS) entry which is preliminary data.</text>
</comment>
<dbReference type="Pfam" id="PF00501">
    <property type="entry name" value="AMP-binding"/>
    <property type="match status" value="1"/>
</dbReference>
<dbReference type="InterPro" id="IPR042099">
    <property type="entry name" value="ANL_N_sf"/>
</dbReference>
<feature type="transmembrane region" description="Helical" evidence="6">
    <location>
        <begin position="252"/>
        <end position="274"/>
    </location>
</feature>
<evidence type="ECO:0000256" key="6">
    <source>
        <dbReference type="SAM" id="Phobius"/>
    </source>
</evidence>
<reference evidence="9 10" key="1">
    <citation type="submission" date="2022-12" db="EMBL/GenBank/DDBJ databases">
        <title>Chromosome-level genome of Tegillarca granosa.</title>
        <authorList>
            <person name="Kim J."/>
        </authorList>
    </citation>
    <scope>NUCLEOTIDE SEQUENCE [LARGE SCALE GENOMIC DNA]</scope>
    <source>
        <strain evidence="9">Teg-2019</strain>
        <tissue evidence="9">Adductor muscle</tissue>
    </source>
</reference>
<dbReference type="InterPro" id="IPR025110">
    <property type="entry name" value="AMP-bd_C"/>
</dbReference>
<evidence type="ECO:0000256" key="2">
    <source>
        <dbReference type="ARBA" id="ARBA00022598"/>
    </source>
</evidence>
<gene>
    <name evidence="9" type="ORF">KUTeg_018312</name>
</gene>
<dbReference type="Gene3D" id="3.40.50.12780">
    <property type="entry name" value="N-terminal domain of ligase-like"/>
    <property type="match status" value="1"/>
</dbReference>
<dbReference type="Proteomes" id="UP001217089">
    <property type="component" value="Unassembled WGS sequence"/>
</dbReference>
<keyword evidence="6" id="KW-0812">Transmembrane</keyword>
<protein>
    <recommendedName>
        <fullName evidence="4">Long-chain-fatty-acid--CoA ligase</fullName>
    </recommendedName>
</protein>
<dbReference type="EMBL" id="JARBDR010000903">
    <property type="protein sequence ID" value="KAJ8304729.1"/>
    <property type="molecule type" value="Genomic_DNA"/>
</dbReference>
<dbReference type="InterPro" id="IPR020845">
    <property type="entry name" value="AMP-binding_CS"/>
</dbReference>
<dbReference type="Pfam" id="PF13193">
    <property type="entry name" value="AMP-binding_C"/>
    <property type="match status" value="1"/>
</dbReference>
<evidence type="ECO:0000259" key="8">
    <source>
        <dbReference type="Pfam" id="PF13193"/>
    </source>
</evidence>
<accession>A0ABQ9EHF9</accession>
<dbReference type="PANTHER" id="PTHR43107">
    <property type="entry name" value="LONG-CHAIN FATTY ACID TRANSPORT PROTEIN"/>
    <property type="match status" value="1"/>
</dbReference>
<dbReference type="PROSITE" id="PS00455">
    <property type="entry name" value="AMP_BINDING"/>
    <property type="match status" value="1"/>
</dbReference>
<comment type="catalytic activity">
    <reaction evidence="5">
        <text>tetracosanoate + ATP + CoA = tetracosanoyl-CoA + AMP + diphosphate</text>
        <dbReference type="Rhea" id="RHEA:33639"/>
        <dbReference type="ChEBI" id="CHEBI:30616"/>
        <dbReference type="ChEBI" id="CHEBI:31014"/>
        <dbReference type="ChEBI" id="CHEBI:33019"/>
        <dbReference type="ChEBI" id="CHEBI:57287"/>
        <dbReference type="ChEBI" id="CHEBI:65052"/>
        <dbReference type="ChEBI" id="CHEBI:456215"/>
    </reaction>
    <physiologicalReaction direction="left-to-right" evidence="5">
        <dbReference type="Rhea" id="RHEA:33640"/>
    </physiologicalReaction>
</comment>
<evidence type="ECO:0000256" key="1">
    <source>
        <dbReference type="ARBA" id="ARBA00006432"/>
    </source>
</evidence>
<keyword evidence="10" id="KW-1185">Reference proteome</keyword>
<feature type="domain" description="AMP-dependent synthetase/ligase" evidence="7">
    <location>
        <begin position="60"/>
        <end position="359"/>
    </location>
</feature>
<keyword evidence="2" id="KW-0436">Ligase</keyword>